<proteinExistence type="predicted"/>
<feature type="domain" description="Chorismate mutase" evidence="2">
    <location>
        <begin position="6"/>
        <end position="97"/>
    </location>
</feature>
<dbReference type="InterPro" id="IPR036263">
    <property type="entry name" value="Chorismate_II_sf"/>
</dbReference>
<dbReference type="EC" id="5.4.99.5" evidence="1"/>
<dbReference type="GO" id="GO:0046417">
    <property type="term" value="P:chorismate metabolic process"/>
    <property type="evidence" value="ECO:0007669"/>
    <property type="project" value="InterPro"/>
</dbReference>
<evidence type="ECO:0000313" key="3">
    <source>
        <dbReference type="EMBL" id="GGD32652.1"/>
    </source>
</evidence>
<reference evidence="3" key="1">
    <citation type="journal article" date="2014" name="Int. J. Syst. Evol. Microbiol.">
        <title>Complete genome sequence of Corynebacterium casei LMG S-19264T (=DSM 44701T), isolated from a smear-ripened cheese.</title>
        <authorList>
            <consortium name="US DOE Joint Genome Institute (JGI-PGF)"/>
            <person name="Walter F."/>
            <person name="Albersmeier A."/>
            <person name="Kalinowski J."/>
            <person name="Ruckert C."/>
        </authorList>
    </citation>
    <scope>NUCLEOTIDE SEQUENCE</scope>
    <source>
        <strain evidence="3">CGMCC 1.15493</strain>
    </source>
</reference>
<dbReference type="Gene3D" id="1.20.59.10">
    <property type="entry name" value="Chorismate mutase"/>
    <property type="match status" value="1"/>
</dbReference>
<dbReference type="PROSITE" id="PS51168">
    <property type="entry name" value="CHORISMATE_MUT_2"/>
    <property type="match status" value="1"/>
</dbReference>
<dbReference type="RefSeq" id="WP_188853977.1">
    <property type="nucleotide sequence ID" value="NZ_BMJJ01000010.1"/>
</dbReference>
<dbReference type="SMART" id="SM00830">
    <property type="entry name" value="CM_2"/>
    <property type="match status" value="1"/>
</dbReference>
<dbReference type="InterPro" id="IPR010957">
    <property type="entry name" value="G/b/e-P-prot_chorismate_mutase"/>
</dbReference>
<reference evidence="3" key="2">
    <citation type="submission" date="2020-09" db="EMBL/GenBank/DDBJ databases">
        <authorList>
            <person name="Sun Q."/>
            <person name="Zhou Y."/>
        </authorList>
    </citation>
    <scope>NUCLEOTIDE SEQUENCE</scope>
    <source>
        <strain evidence="3">CGMCC 1.15493</strain>
    </source>
</reference>
<sequence>MTALTAADPSRLAELRAKIDAIDESVHRLLMQRAMVIDELIEVKGTARNGAAFRPGREADMMRRLAQRHQGHLPLTAIEHLWREIISTFTALQAPFEVAVSTASDCVAAIEAARFTFGFSVPVLPCESADDVVEWIEEGGDRLGVVMLGEQAAAWWEGLTTGQIVARLPFFETEGREAGAPALVLAPPLADPVPFEVDCLIVSGPTRAVATLTASPMLTAGSAETIAAEHWDASSSLLVATTDAAALQSEAKALGLDIRPVGGYAAPFRIHG</sequence>
<evidence type="ECO:0000259" key="2">
    <source>
        <dbReference type="PROSITE" id="PS51168"/>
    </source>
</evidence>
<name>A0A916Y670_9HYPH</name>
<gene>
    <name evidence="3" type="ORF">GCM10011335_39550</name>
</gene>
<dbReference type="InterPro" id="IPR036979">
    <property type="entry name" value="CM_dom_sf"/>
</dbReference>
<evidence type="ECO:0000313" key="4">
    <source>
        <dbReference type="Proteomes" id="UP000613160"/>
    </source>
</evidence>
<protein>
    <recommendedName>
        <fullName evidence="1">chorismate mutase</fullName>
        <ecNumber evidence="1">5.4.99.5</ecNumber>
    </recommendedName>
</protein>
<dbReference type="GO" id="GO:0004106">
    <property type="term" value="F:chorismate mutase activity"/>
    <property type="evidence" value="ECO:0007669"/>
    <property type="project" value="UniProtKB-EC"/>
</dbReference>
<dbReference type="Proteomes" id="UP000613160">
    <property type="component" value="Unassembled WGS sequence"/>
</dbReference>
<organism evidence="3 4">
    <name type="scientific">Aureimonas glaciei</name>
    <dbReference type="NCBI Taxonomy" id="1776957"/>
    <lineage>
        <taxon>Bacteria</taxon>
        <taxon>Pseudomonadati</taxon>
        <taxon>Pseudomonadota</taxon>
        <taxon>Alphaproteobacteria</taxon>
        <taxon>Hyphomicrobiales</taxon>
        <taxon>Aurantimonadaceae</taxon>
        <taxon>Aureimonas</taxon>
    </lineage>
</organism>
<dbReference type="AlphaFoldDB" id="A0A916Y670"/>
<dbReference type="SUPFAM" id="SSF48600">
    <property type="entry name" value="Chorismate mutase II"/>
    <property type="match status" value="1"/>
</dbReference>
<dbReference type="EMBL" id="BMJJ01000010">
    <property type="protein sequence ID" value="GGD32652.1"/>
    <property type="molecule type" value="Genomic_DNA"/>
</dbReference>
<keyword evidence="4" id="KW-1185">Reference proteome</keyword>
<dbReference type="Pfam" id="PF01817">
    <property type="entry name" value="CM_2"/>
    <property type="match status" value="1"/>
</dbReference>
<dbReference type="NCBIfam" id="TIGR01807">
    <property type="entry name" value="CM_P2"/>
    <property type="match status" value="1"/>
</dbReference>
<accession>A0A916Y670</accession>
<dbReference type="InterPro" id="IPR002701">
    <property type="entry name" value="CM_II_prokaryot"/>
</dbReference>
<evidence type="ECO:0000256" key="1">
    <source>
        <dbReference type="ARBA" id="ARBA00012404"/>
    </source>
</evidence>
<dbReference type="GO" id="GO:0005737">
    <property type="term" value="C:cytoplasm"/>
    <property type="evidence" value="ECO:0007669"/>
    <property type="project" value="InterPro"/>
</dbReference>
<comment type="caution">
    <text evidence="3">The sequence shown here is derived from an EMBL/GenBank/DDBJ whole genome shotgun (WGS) entry which is preliminary data.</text>
</comment>
<dbReference type="GO" id="GO:0009094">
    <property type="term" value="P:L-phenylalanine biosynthetic process"/>
    <property type="evidence" value="ECO:0007669"/>
    <property type="project" value="InterPro"/>
</dbReference>